<organism evidence="8">
    <name type="scientific">Arcella intermedia</name>
    <dbReference type="NCBI Taxonomy" id="1963864"/>
    <lineage>
        <taxon>Eukaryota</taxon>
        <taxon>Amoebozoa</taxon>
        <taxon>Tubulinea</taxon>
        <taxon>Elardia</taxon>
        <taxon>Arcellinida</taxon>
        <taxon>Sphaerothecina</taxon>
        <taxon>Arcellidae</taxon>
        <taxon>Arcella</taxon>
    </lineage>
</organism>
<evidence type="ECO:0008006" key="9">
    <source>
        <dbReference type="Google" id="ProtNLM"/>
    </source>
</evidence>
<dbReference type="CDD" id="cd06464">
    <property type="entry name" value="ACD_sHsps-like"/>
    <property type="match status" value="1"/>
</dbReference>
<comment type="similarity">
    <text evidence="2 3">Belongs to the small heat shock protein (HSP20) family.</text>
</comment>
<evidence type="ECO:0000256" key="2">
    <source>
        <dbReference type="PROSITE-ProRule" id="PRU00285"/>
    </source>
</evidence>
<feature type="domain" description="SHSP" evidence="6">
    <location>
        <begin position="351"/>
        <end position="485"/>
    </location>
</feature>
<dbReference type="PROSITE" id="PS01031">
    <property type="entry name" value="SHSP"/>
    <property type="match status" value="1"/>
</dbReference>
<proteinExistence type="inferred from homology"/>
<feature type="coiled-coil region" evidence="4">
    <location>
        <begin position="247"/>
        <end position="274"/>
    </location>
</feature>
<feature type="region of interest" description="Disordered" evidence="5">
    <location>
        <begin position="293"/>
        <end position="341"/>
    </location>
</feature>
<dbReference type="Pfam" id="PF00011">
    <property type="entry name" value="HSP20"/>
    <property type="match status" value="1"/>
</dbReference>
<dbReference type="InterPro" id="IPR031107">
    <property type="entry name" value="Small_HSP"/>
</dbReference>
<dbReference type="AlphaFoldDB" id="A0A6B2L225"/>
<dbReference type="SUPFAM" id="SSF63491">
    <property type="entry name" value="BAG domain"/>
    <property type="match status" value="1"/>
</dbReference>
<dbReference type="GO" id="GO:0051087">
    <property type="term" value="F:protein-folding chaperone binding"/>
    <property type="evidence" value="ECO:0007669"/>
    <property type="project" value="InterPro"/>
</dbReference>
<reference evidence="8" key="1">
    <citation type="journal article" date="2020" name="J. Eukaryot. Microbiol.">
        <title>De novo Sequencing, Assembly and Annotation of the Transcriptome for the Free-Living Testate Amoeba Arcella intermedia.</title>
        <authorList>
            <person name="Ribeiro G.M."/>
            <person name="Porfirio-Sousa A.L."/>
            <person name="Maurer-Alcala X.X."/>
            <person name="Katz L.A."/>
            <person name="Lahr D.J.G."/>
        </authorList>
    </citation>
    <scope>NUCLEOTIDE SEQUENCE</scope>
</reference>
<feature type="compositionally biased region" description="Low complexity" evidence="5">
    <location>
        <begin position="296"/>
        <end position="315"/>
    </location>
</feature>
<dbReference type="Gene3D" id="1.20.58.120">
    <property type="entry name" value="BAG domain"/>
    <property type="match status" value="1"/>
</dbReference>
<accession>A0A6B2L225</accession>
<dbReference type="InterPro" id="IPR008978">
    <property type="entry name" value="HSP20-like_chaperone"/>
</dbReference>
<feature type="domain" description="BAG" evidence="7">
    <location>
        <begin position="181"/>
        <end position="258"/>
    </location>
</feature>
<evidence type="ECO:0000256" key="1">
    <source>
        <dbReference type="ARBA" id="ARBA00023016"/>
    </source>
</evidence>
<feature type="compositionally biased region" description="Basic and acidic residues" evidence="5">
    <location>
        <begin position="474"/>
        <end position="490"/>
    </location>
</feature>
<dbReference type="Gene3D" id="2.60.40.790">
    <property type="match status" value="1"/>
</dbReference>
<feature type="region of interest" description="Disordered" evidence="5">
    <location>
        <begin position="470"/>
        <end position="493"/>
    </location>
</feature>
<evidence type="ECO:0000256" key="4">
    <source>
        <dbReference type="SAM" id="Coils"/>
    </source>
</evidence>
<dbReference type="EMBL" id="GIBP01002020">
    <property type="protein sequence ID" value="NDV30989.1"/>
    <property type="molecule type" value="Transcribed_RNA"/>
</dbReference>
<keyword evidence="1" id="KW-0346">Stress response</keyword>
<feature type="compositionally biased region" description="Basic and acidic residues" evidence="5">
    <location>
        <begin position="121"/>
        <end position="144"/>
    </location>
</feature>
<evidence type="ECO:0000256" key="3">
    <source>
        <dbReference type="RuleBase" id="RU003616"/>
    </source>
</evidence>
<sequence>MPNPERFIHELVHSTLKHGDRYVEELTAERVDGLIGEIRDNAKSSPQNDKVIIEAKSLEDHIIKVWNETDLLLKTSCADEGKFWNASLVKDMQQLLNQISNVKQRLVLIHKKRSFNQSRGGSEEPKKVETEEQKVERERAEREEKERLLREAEERLKREKEREGIFKIKTVAKDTKNIEEELKEISNFANTLKTKSIKPVEAIDQISELKKKCIKNSTKLMQDLITLDELVGLEEARNAKKEEVSRVQYLLDNVESLKAKLNSLEVEIKPLAQKQQQEEELDKIAEEELQHLVESQQPPAQPQTQTTPPVHQQPQKSENTIPVEHKHPEQTTHKKPSESLLHPKFDLRNAWNRLKLEPKMEIHEAQDHYLIMGNIPGIHKNEIDTTVLPDGTLQISGVRVPTPEEIAAMRKQVRARFRVTSQEEEDMFILKLGVGRFGRFVKKYKLPEGLDLDAIEGHYQDGVLVIKIPKPAPKQRENERERERDRDRSSNHAYPFHPFVHDVPFWGNYY</sequence>
<keyword evidence="4" id="KW-0175">Coiled coil</keyword>
<dbReference type="InterPro" id="IPR036533">
    <property type="entry name" value="BAG_dom_sf"/>
</dbReference>
<protein>
    <recommendedName>
        <fullName evidence="9">SHSP domain-containing protein</fullName>
    </recommendedName>
</protein>
<feature type="region of interest" description="Disordered" evidence="5">
    <location>
        <begin position="116"/>
        <end position="144"/>
    </location>
</feature>
<evidence type="ECO:0000259" key="7">
    <source>
        <dbReference type="PROSITE" id="PS51035"/>
    </source>
</evidence>
<dbReference type="Pfam" id="PF02179">
    <property type="entry name" value="BAG"/>
    <property type="match status" value="1"/>
</dbReference>
<evidence type="ECO:0000313" key="8">
    <source>
        <dbReference type="EMBL" id="NDV30989.1"/>
    </source>
</evidence>
<dbReference type="InterPro" id="IPR003103">
    <property type="entry name" value="BAG_domain"/>
</dbReference>
<feature type="compositionally biased region" description="Basic and acidic residues" evidence="5">
    <location>
        <begin position="323"/>
        <end position="341"/>
    </location>
</feature>
<evidence type="ECO:0000256" key="5">
    <source>
        <dbReference type="SAM" id="MobiDB-lite"/>
    </source>
</evidence>
<evidence type="ECO:0000259" key="6">
    <source>
        <dbReference type="PROSITE" id="PS01031"/>
    </source>
</evidence>
<dbReference type="PANTHER" id="PTHR11527">
    <property type="entry name" value="HEAT-SHOCK PROTEIN 20 FAMILY MEMBER"/>
    <property type="match status" value="1"/>
</dbReference>
<dbReference type="SUPFAM" id="SSF49764">
    <property type="entry name" value="HSP20-like chaperones"/>
    <property type="match status" value="1"/>
</dbReference>
<name>A0A6B2L225_9EUKA</name>
<dbReference type="InterPro" id="IPR002068">
    <property type="entry name" value="A-crystallin/Hsp20_dom"/>
</dbReference>
<dbReference type="PROSITE" id="PS51035">
    <property type="entry name" value="BAG"/>
    <property type="match status" value="1"/>
</dbReference>